<name>A0ABQ5H1H7_9ASTR</name>
<reference evidence="1" key="1">
    <citation type="journal article" date="2022" name="Int. J. Mol. Sci.">
        <title>Draft Genome of Tanacetum Coccineum: Genomic Comparison of Closely Related Tanacetum-Family Plants.</title>
        <authorList>
            <person name="Yamashiro T."/>
            <person name="Shiraishi A."/>
            <person name="Nakayama K."/>
            <person name="Satake H."/>
        </authorList>
    </citation>
    <scope>NUCLEOTIDE SEQUENCE</scope>
</reference>
<dbReference type="EMBL" id="BQNB010019107">
    <property type="protein sequence ID" value="GJT81738.1"/>
    <property type="molecule type" value="Genomic_DNA"/>
</dbReference>
<protein>
    <submittedName>
        <fullName evidence="1">Uncharacterized protein</fullName>
    </submittedName>
</protein>
<keyword evidence="2" id="KW-1185">Reference proteome</keyword>
<dbReference type="Proteomes" id="UP001151760">
    <property type="component" value="Unassembled WGS sequence"/>
</dbReference>
<reference evidence="1" key="2">
    <citation type="submission" date="2022-01" db="EMBL/GenBank/DDBJ databases">
        <authorList>
            <person name="Yamashiro T."/>
            <person name="Shiraishi A."/>
            <person name="Satake H."/>
            <person name="Nakayama K."/>
        </authorList>
    </citation>
    <scope>NUCLEOTIDE SEQUENCE</scope>
</reference>
<sequence length="247" mass="27738">MMTRIAIRKKIICLLATFLHKEPKPLSRPQEVEMKDDKVSSQIPIDTIVMPIRITFDNPIDFNDYFSKPKDLKKDLTVAFDSTESSILPPPLLDSDSPFTAELSASITLKSLRNEDKVFKPGILVYHAIHDKNLVTLEKNLRENISSGTLLFLKELSSPRPPPEPPNVEKCLEPEAGIVITKVFKDDFMADILPTLPTLVSDLIFLFFLSSFLSFGSEDTIFDPDIITFPELVAFSMKVSCSKCCSP</sequence>
<evidence type="ECO:0000313" key="2">
    <source>
        <dbReference type="Proteomes" id="UP001151760"/>
    </source>
</evidence>
<accession>A0ABQ5H1H7</accession>
<gene>
    <name evidence="1" type="ORF">Tco_1056080</name>
</gene>
<organism evidence="1 2">
    <name type="scientific">Tanacetum coccineum</name>
    <dbReference type="NCBI Taxonomy" id="301880"/>
    <lineage>
        <taxon>Eukaryota</taxon>
        <taxon>Viridiplantae</taxon>
        <taxon>Streptophyta</taxon>
        <taxon>Embryophyta</taxon>
        <taxon>Tracheophyta</taxon>
        <taxon>Spermatophyta</taxon>
        <taxon>Magnoliopsida</taxon>
        <taxon>eudicotyledons</taxon>
        <taxon>Gunneridae</taxon>
        <taxon>Pentapetalae</taxon>
        <taxon>asterids</taxon>
        <taxon>campanulids</taxon>
        <taxon>Asterales</taxon>
        <taxon>Asteraceae</taxon>
        <taxon>Asteroideae</taxon>
        <taxon>Anthemideae</taxon>
        <taxon>Anthemidinae</taxon>
        <taxon>Tanacetum</taxon>
    </lineage>
</organism>
<evidence type="ECO:0000313" key="1">
    <source>
        <dbReference type="EMBL" id="GJT81738.1"/>
    </source>
</evidence>
<comment type="caution">
    <text evidence="1">The sequence shown here is derived from an EMBL/GenBank/DDBJ whole genome shotgun (WGS) entry which is preliminary data.</text>
</comment>
<proteinExistence type="predicted"/>